<dbReference type="InterPro" id="IPR043128">
    <property type="entry name" value="Rev_trsase/Diguanyl_cyclase"/>
</dbReference>
<dbReference type="Gene3D" id="3.30.450.40">
    <property type="match status" value="1"/>
</dbReference>
<dbReference type="CDD" id="cd01949">
    <property type="entry name" value="GGDEF"/>
    <property type="match status" value="1"/>
</dbReference>
<dbReference type="Gene3D" id="6.10.340.10">
    <property type="match status" value="1"/>
</dbReference>
<evidence type="ECO:0000313" key="9">
    <source>
        <dbReference type="Proteomes" id="UP000573499"/>
    </source>
</evidence>
<keyword evidence="4" id="KW-1133">Transmembrane helix</keyword>
<dbReference type="InterPro" id="IPR003018">
    <property type="entry name" value="GAF"/>
</dbReference>
<dbReference type="InterPro" id="IPR035919">
    <property type="entry name" value="EAL_sf"/>
</dbReference>
<keyword evidence="2" id="KW-0418">Kinase</keyword>
<dbReference type="RefSeq" id="WP_182153496.1">
    <property type="nucleotide sequence ID" value="NZ_JACEZU010000005.1"/>
</dbReference>
<gene>
    <name evidence="8" type="ORF">H3H39_11320</name>
</gene>
<dbReference type="Pfam" id="PF00990">
    <property type="entry name" value="GGDEF"/>
    <property type="match status" value="1"/>
</dbReference>
<dbReference type="InterPro" id="IPR000160">
    <property type="entry name" value="GGDEF_dom"/>
</dbReference>
<feature type="domain" description="GGDEF" evidence="7">
    <location>
        <begin position="451"/>
        <end position="584"/>
    </location>
</feature>
<dbReference type="InterPro" id="IPR029016">
    <property type="entry name" value="GAF-like_dom_sf"/>
</dbReference>
<feature type="transmembrane region" description="Helical" evidence="4">
    <location>
        <begin position="152"/>
        <end position="173"/>
    </location>
</feature>
<dbReference type="SMART" id="SM00065">
    <property type="entry name" value="GAF"/>
    <property type="match status" value="1"/>
</dbReference>
<name>A0A7W2F9J5_9BURK</name>
<dbReference type="Gene3D" id="3.20.20.450">
    <property type="entry name" value="EAL domain"/>
    <property type="match status" value="1"/>
</dbReference>
<organism evidence="8 9">
    <name type="scientific">Rugamonas apoptosis</name>
    <dbReference type="NCBI Taxonomy" id="2758570"/>
    <lineage>
        <taxon>Bacteria</taxon>
        <taxon>Pseudomonadati</taxon>
        <taxon>Pseudomonadota</taxon>
        <taxon>Betaproteobacteria</taxon>
        <taxon>Burkholderiales</taxon>
        <taxon>Oxalobacteraceae</taxon>
        <taxon>Telluria group</taxon>
        <taxon>Rugamonas</taxon>
    </lineage>
</organism>
<evidence type="ECO:0000259" key="5">
    <source>
        <dbReference type="PROSITE" id="PS50110"/>
    </source>
</evidence>
<feature type="transmembrane region" description="Helical" evidence="4">
    <location>
        <begin position="18"/>
        <end position="41"/>
    </location>
</feature>
<dbReference type="EMBL" id="JACEZU010000005">
    <property type="protein sequence ID" value="MBA5687638.1"/>
    <property type="molecule type" value="Genomic_DNA"/>
</dbReference>
<dbReference type="SUPFAM" id="SSF55781">
    <property type="entry name" value="GAF domain-like"/>
    <property type="match status" value="1"/>
</dbReference>
<keyword evidence="4" id="KW-0812">Transmembrane</keyword>
<dbReference type="SUPFAM" id="SSF55073">
    <property type="entry name" value="Nucleotide cyclase"/>
    <property type="match status" value="1"/>
</dbReference>
<keyword evidence="1" id="KW-0808">Transferase</keyword>
<keyword evidence="9" id="KW-1185">Reference proteome</keyword>
<accession>A0A7W2F9J5</accession>
<dbReference type="PANTHER" id="PTHR44757">
    <property type="entry name" value="DIGUANYLATE CYCLASE DGCP"/>
    <property type="match status" value="1"/>
</dbReference>
<keyword evidence="4" id="KW-0472">Membrane</keyword>
<dbReference type="CDD" id="cd17569">
    <property type="entry name" value="REC_HupR-like"/>
    <property type="match status" value="1"/>
</dbReference>
<dbReference type="Pfam" id="PF13185">
    <property type="entry name" value="GAF_2"/>
    <property type="match status" value="1"/>
</dbReference>
<dbReference type="SUPFAM" id="SSF141868">
    <property type="entry name" value="EAL domain-like"/>
    <property type="match status" value="1"/>
</dbReference>
<dbReference type="PANTHER" id="PTHR44757:SF2">
    <property type="entry name" value="BIOFILM ARCHITECTURE MAINTENANCE PROTEIN MBAA"/>
    <property type="match status" value="1"/>
</dbReference>
<dbReference type="NCBIfam" id="TIGR00254">
    <property type="entry name" value="GGDEF"/>
    <property type="match status" value="1"/>
</dbReference>
<dbReference type="InterPro" id="IPR001789">
    <property type="entry name" value="Sig_transdc_resp-reg_receiver"/>
</dbReference>
<dbReference type="SMART" id="SM00267">
    <property type="entry name" value="GGDEF"/>
    <property type="match status" value="1"/>
</dbReference>
<proteinExistence type="predicted"/>
<dbReference type="InterPro" id="IPR029787">
    <property type="entry name" value="Nucleotide_cyclase"/>
</dbReference>
<evidence type="ECO:0000256" key="3">
    <source>
        <dbReference type="PROSITE-ProRule" id="PRU00169"/>
    </source>
</evidence>
<dbReference type="InterPro" id="IPR052155">
    <property type="entry name" value="Biofilm_reg_signaling"/>
</dbReference>
<evidence type="ECO:0000256" key="2">
    <source>
        <dbReference type="ARBA" id="ARBA00022777"/>
    </source>
</evidence>
<feature type="modified residue" description="4-aspartylphosphate" evidence="3">
    <location>
        <position position="908"/>
    </location>
</feature>
<dbReference type="Pfam" id="PF00563">
    <property type="entry name" value="EAL"/>
    <property type="match status" value="1"/>
</dbReference>
<evidence type="ECO:0000259" key="7">
    <source>
        <dbReference type="PROSITE" id="PS50887"/>
    </source>
</evidence>
<dbReference type="PROSITE" id="PS50110">
    <property type="entry name" value="RESPONSE_REGULATORY"/>
    <property type="match status" value="1"/>
</dbReference>
<dbReference type="SMART" id="SM00448">
    <property type="entry name" value="REC"/>
    <property type="match status" value="1"/>
</dbReference>
<dbReference type="CDD" id="cd01948">
    <property type="entry name" value="EAL"/>
    <property type="match status" value="1"/>
</dbReference>
<dbReference type="PROSITE" id="PS50887">
    <property type="entry name" value="GGDEF"/>
    <property type="match status" value="1"/>
</dbReference>
<evidence type="ECO:0000259" key="6">
    <source>
        <dbReference type="PROSITE" id="PS50883"/>
    </source>
</evidence>
<dbReference type="FunFam" id="3.20.20.450:FF:000001">
    <property type="entry name" value="Cyclic di-GMP phosphodiesterase yahA"/>
    <property type="match status" value="1"/>
</dbReference>
<evidence type="ECO:0000256" key="4">
    <source>
        <dbReference type="SAM" id="Phobius"/>
    </source>
</evidence>
<comment type="caution">
    <text evidence="8">The sequence shown here is derived from an EMBL/GenBank/DDBJ whole genome shotgun (WGS) entry which is preliminary data.</text>
</comment>
<reference evidence="8 9" key="1">
    <citation type="submission" date="2020-07" db="EMBL/GenBank/DDBJ databases">
        <title>Novel species isolated from subtropical streams in China.</title>
        <authorList>
            <person name="Lu H."/>
        </authorList>
    </citation>
    <scope>NUCLEOTIDE SEQUENCE [LARGE SCALE GENOMIC DNA]</scope>
    <source>
        <strain evidence="8 9">LX47W</strain>
    </source>
</reference>
<dbReference type="GO" id="GO:0016301">
    <property type="term" value="F:kinase activity"/>
    <property type="evidence" value="ECO:0007669"/>
    <property type="project" value="UniProtKB-KW"/>
</dbReference>
<feature type="domain" description="EAL" evidence="6">
    <location>
        <begin position="593"/>
        <end position="847"/>
    </location>
</feature>
<dbReference type="Pfam" id="PF00072">
    <property type="entry name" value="Response_reg"/>
    <property type="match status" value="1"/>
</dbReference>
<dbReference type="Gene3D" id="3.30.70.270">
    <property type="match status" value="1"/>
</dbReference>
<evidence type="ECO:0000313" key="8">
    <source>
        <dbReference type="EMBL" id="MBA5687638.1"/>
    </source>
</evidence>
<dbReference type="SMART" id="SM00052">
    <property type="entry name" value="EAL"/>
    <property type="match status" value="1"/>
</dbReference>
<dbReference type="AlphaFoldDB" id="A0A7W2F9J5"/>
<dbReference type="Gene3D" id="3.40.50.2300">
    <property type="match status" value="1"/>
</dbReference>
<sequence length="989" mass="106675">MAEASKPRNDINRLSLRARLLICFSALVVPAVLAAVVSLLIHERMAATMGAYLDHDARIVELALRSSAALAGAGATPEGWKSATEEVRNNMRSAAPLASDALRQEALDIGVLSYDAPPDKLAARLAMLTQHATDASAGMEANLRQQRALSSVVLVLAPALALTLGMVLAYGIARGMYITLSDCIAFARDIAEGKIPSRLEPDSKNEFDVLVVAVNDLMLDARHNSQLRHELESRIAVLERSAVLHAASSQALASGASEETMLAGFCSGLVETGGYRAAWIGYARQDADHSIELAAHAGIDREFFEGLHLSWGQDLRRHAACGGAILLKKPQVVRDMADAPAFATWRGGLVMRNLVSCIAVPLLHGGEVLAVLAVYASDASPCNEDELALLQELSHILAAGMARYRELAARQRAEQLLERRANYDELTGLPNRATLEDALPRLAAAADADGKRLAALFVDLDRFKEVNDNLGHKVGDTMLVEVAQLLQSIAGEGNLVARPGNDEFVVMLQNLEAGADAAVVATAIVGRLAEALPSGPAQVRPLASLGISLYPDDGAVAGDLLRLADLAMQDAKQAGGNTFRFFAPAMNARMADRFAMEADLRQALQKGELLMHYQPQVSLVNGAITGAEALMRWRHPTRGMVAPNEFIRLAEETGLVLPLGEWAIGHVCAQLARWRKAGLAVPTVAVNLSARQFHQPGLVEVVRKALADNGLTARMLELEMTESAVMHDVAAAAGILKQLAQMGVGVTLDEFGTGYSSLSYLKRFPISHLKIDRSFVRDVTTSPDDAAICNAVIGLAHSMHVSVIAVGVETEGQMNYLRRRLCDQMQGNHFSKALSGEAFAQLLTDGKRLLLPADRSQRTLLILDDEPNIVRALARALRPDGYKLLLATSAAEALQLLAVNEVHVVMSDQRMPEMSGTEFLAKVKDLYPETIRLILSGYADLESVIDAINRGAIYRFFTKPWDDEGLRRCIAEAFRQQQLEHGADAVTSV</sequence>
<dbReference type="GO" id="GO:0000160">
    <property type="term" value="P:phosphorelay signal transduction system"/>
    <property type="evidence" value="ECO:0007669"/>
    <property type="project" value="InterPro"/>
</dbReference>
<dbReference type="PROSITE" id="PS50883">
    <property type="entry name" value="EAL"/>
    <property type="match status" value="1"/>
</dbReference>
<dbReference type="InterPro" id="IPR011006">
    <property type="entry name" value="CheY-like_superfamily"/>
</dbReference>
<dbReference type="SUPFAM" id="SSF52172">
    <property type="entry name" value="CheY-like"/>
    <property type="match status" value="1"/>
</dbReference>
<evidence type="ECO:0000256" key="1">
    <source>
        <dbReference type="ARBA" id="ARBA00022679"/>
    </source>
</evidence>
<protein>
    <submittedName>
        <fullName evidence="8">EAL domain-containing protein</fullName>
    </submittedName>
</protein>
<dbReference type="InterPro" id="IPR001633">
    <property type="entry name" value="EAL_dom"/>
</dbReference>
<keyword evidence="3" id="KW-0597">Phosphoprotein</keyword>
<feature type="domain" description="Response regulatory" evidence="5">
    <location>
        <begin position="859"/>
        <end position="974"/>
    </location>
</feature>
<dbReference type="Proteomes" id="UP000573499">
    <property type="component" value="Unassembled WGS sequence"/>
</dbReference>